<sequence>MRLRQKKLHFSLQKIFHALKDYLWASQVWNYTSIDHRLLNSSPRDIHEWLSEFRTKVGEDKMAMVLTIMWAIWHNQNLVVSERVRKDPQSTARTALRYLVEYVAAQSGEDLSVGFGTVVRDYEGQVVILASKRQNGLFERLTLKPWPSDL</sequence>
<comment type="caution">
    <text evidence="1">The sequence shown here is derived from an EMBL/GenBank/DDBJ whole genome shotgun (WGS) entry which is preliminary data.</text>
</comment>
<dbReference type="Proteomes" id="UP001415857">
    <property type="component" value="Unassembled WGS sequence"/>
</dbReference>
<gene>
    <name evidence="1" type="ORF">L1049_017279</name>
</gene>
<keyword evidence="2" id="KW-1185">Reference proteome</keyword>
<protein>
    <submittedName>
        <fullName evidence="1">Uncharacterized protein</fullName>
    </submittedName>
</protein>
<evidence type="ECO:0000313" key="2">
    <source>
        <dbReference type="Proteomes" id="UP001415857"/>
    </source>
</evidence>
<evidence type="ECO:0000313" key="1">
    <source>
        <dbReference type="EMBL" id="KAK9288814.1"/>
    </source>
</evidence>
<proteinExistence type="predicted"/>
<reference evidence="1 2" key="1">
    <citation type="journal article" date="2024" name="Plant J.">
        <title>Genome sequences and population genomics reveal climatic adaptation and genomic divergence between two closely related sweetgum species.</title>
        <authorList>
            <person name="Xu W.Q."/>
            <person name="Ren C.Q."/>
            <person name="Zhang X.Y."/>
            <person name="Comes H.P."/>
            <person name="Liu X.H."/>
            <person name="Li Y.G."/>
            <person name="Kettle C.J."/>
            <person name="Jalonen R."/>
            <person name="Gaisberger H."/>
            <person name="Ma Y.Z."/>
            <person name="Qiu Y.X."/>
        </authorList>
    </citation>
    <scope>NUCLEOTIDE SEQUENCE [LARGE SCALE GENOMIC DNA]</scope>
    <source>
        <strain evidence="1">Hangzhou</strain>
    </source>
</reference>
<organism evidence="1 2">
    <name type="scientific">Liquidambar formosana</name>
    <name type="common">Formosan gum</name>
    <dbReference type="NCBI Taxonomy" id="63359"/>
    <lineage>
        <taxon>Eukaryota</taxon>
        <taxon>Viridiplantae</taxon>
        <taxon>Streptophyta</taxon>
        <taxon>Embryophyta</taxon>
        <taxon>Tracheophyta</taxon>
        <taxon>Spermatophyta</taxon>
        <taxon>Magnoliopsida</taxon>
        <taxon>eudicotyledons</taxon>
        <taxon>Gunneridae</taxon>
        <taxon>Pentapetalae</taxon>
        <taxon>Saxifragales</taxon>
        <taxon>Altingiaceae</taxon>
        <taxon>Liquidambar</taxon>
    </lineage>
</organism>
<name>A0AAP0S7U8_LIQFO</name>
<dbReference type="AlphaFoldDB" id="A0AAP0S7U8"/>
<dbReference type="EMBL" id="JBBPBK010000003">
    <property type="protein sequence ID" value="KAK9288814.1"/>
    <property type="molecule type" value="Genomic_DNA"/>
</dbReference>
<accession>A0AAP0S7U8</accession>